<dbReference type="InterPro" id="IPR036444">
    <property type="entry name" value="PLipase_A2_dom_sf"/>
</dbReference>
<evidence type="ECO:0008006" key="4">
    <source>
        <dbReference type="Google" id="ProtNLM"/>
    </source>
</evidence>
<sequence>MMRSAVLAACVCVTLWGLADADCSRHSDGCTNMGLFTEFESVFTPACQRHDACYHCGDGLGYKRTQCDQTFLHNLVTACTATVASASLERCKSHAYIYFGAVSFFGEDFYSKGGNPRYLYCQESWVPACLR</sequence>
<comment type="caution">
    <text evidence="2">The sequence shown here is derived from an EMBL/GenBank/DDBJ whole genome shotgun (WGS) entry which is preliminary data.</text>
</comment>
<dbReference type="GO" id="GO:0006644">
    <property type="term" value="P:phospholipid metabolic process"/>
    <property type="evidence" value="ECO:0007669"/>
    <property type="project" value="InterPro"/>
</dbReference>
<dbReference type="SUPFAM" id="SSF48619">
    <property type="entry name" value="Phospholipase A2, PLA2"/>
    <property type="match status" value="1"/>
</dbReference>
<dbReference type="GO" id="GO:0050482">
    <property type="term" value="P:arachidonate secretion"/>
    <property type="evidence" value="ECO:0007669"/>
    <property type="project" value="InterPro"/>
</dbReference>
<keyword evidence="1" id="KW-0732">Signal</keyword>
<evidence type="ECO:0000256" key="1">
    <source>
        <dbReference type="SAM" id="SignalP"/>
    </source>
</evidence>
<dbReference type="InterPro" id="IPR015141">
    <property type="entry name" value="PLipase_A2_prok/fun"/>
</dbReference>
<gene>
    <name evidence="2" type="ORF">V1264_020959</name>
</gene>
<evidence type="ECO:0000313" key="2">
    <source>
        <dbReference type="EMBL" id="KAK7102780.1"/>
    </source>
</evidence>
<dbReference type="Proteomes" id="UP001374579">
    <property type="component" value="Unassembled WGS sequence"/>
</dbReference>
<feature type="chain" id="PRO_5042864853" description="Conodipine-M alpha chain" evidence="1">
    <location>
        <begin position="22"/>
        <end position="131"/>
    </location>
</feature>
<dbReference type="Pfam" id="PF09056">
    <property type="entry name" value="Phospholip_A2_3"/>
    <property type="match status" value="1"/>
</dbReference>
<feature type="signal peptide" evidence="1">
    <location>
        <begin position="1"/>
        <end position="21"/>
    </location>
</feature>
<organism evidence="2 3">
    <name type="scientific">Littorina saxatilis</name>
    <dbReference type="NCBI Taxonomy" id="31220"/>
    <lineage>
        <taxon>Eukaryota</taxon>
        <taxon>Metazoa</taxon>
        <taxon>Spiralia</taxon>
        <taxon>Lophotrochozoa</taxon>
        <taxon>Mollusca</taxon>
        <taxon>Gastropoda</taxon>
        <taxon>Caenogastropoda</taxon>
        <taxon>Littorinimorpha</taxon>
        <taxon>Littorinoidea</taxon>
        <taxon>Littorinidae</taxon>
        <taxon>Littorina</taxon>
    </lineage>
</organism>
<evidence type="ECO:0000313" key="3">
    <source>
        <dbReference type="Proteomes" id="UP001374579"/>
    </source>
</evidence>
<protein>
    <recommendedName>
        <fullName evidence="4">Conodipine-M alpha chain</fullName>
    </recommendedName>
</protein>
<accession>A0AAN9BB91</accession>
<dbReference type="Gene3D" id="1.20.90.10">
    <property type="entry name" value="Phospholipase A2 domain"/>
    <property type="match status" value="1"/>
</dbReference>
<dbReference type="AlphaFoldDB" id="A0AAN9BB91"/>
<keyword evidence="3" id="KW-1185">Reference proteome</keyword>
<proteinExistence type="predicted"/>
<dbReference type="EMBL" id="JBAMIC010000010">
    <property type="protein sequence ID" value="KAK7102780.1"/>
    <property type="molecule type" value="Genomic_DNA"/>
</dbReference>
<reference evidence="2 3" key="1">
    <citation type="submission" date="2024-02" db="EMBL/GenBank/DDBJ databases">
        <title>Chromosome-scale genome assembly of the rough periwinkle Littorina saxatilis.</title>
        <authorList>
            <person name="De Jode A."/>
            <person name="Faria R."/>
            <person name="Formenti G."/>
            <person name="Sims Y."/>
            <person name="Smith T.P."/>
            <person name="Tracey A."/>
            <person name="Wood J.M.D."/>
            <person name="Zagrodzka Z.B."/>
            <person name="Johannesson K."/>
            <person name="Butlin R.K."/>
            <person name="Leder E.H."/>
        </authorList>
    </citation>
    <scope>NUCLEOTIDE SEQUENCE [LARGE SCALE GENOMIC DNA]</scope>
    <source>
        <strain evidence="2">Snail1</strain>
        <tissue evidence="2">Muscle</tissue>
    </source>
</reference>
<name>A0AAN9BB91_9CAEN</name>
<dbReference type="GO" id="GO:0004623">
    <property type="term" value="F:phospholipase A2 activity"/>
    <property type="evidence" value="ECO:0007669"/>
    <property type="project" value="InterPro"/>
</dbReference>